<dbReference type="GO" id="GO:0140098">
    <property type="term" value="F:catalytic activity, acting on RNA"/>
    <property type="evidence" value="ECO:0007669"/>
    <property type="project" value="UniProtKB-ARBA"/>
</dbReference>
<dbReference type="NCBIfam" id="TIGR00005">
    <property type="entry name" value="rluA_subfam"/>
    <property type="match status" value="1"/>
</dbReference>
<keyword evidence="7" id="KW-1185">Reference proteome</keyword>
<gene>
    <name evidence="6" type="ORF">H4683_004062</name>
</gene>
<dbReference type="PANTHER" id="PTHR21600">
    <property type="entry name" value="MITOCHONDRIAL RNA PSEUDOURIDINE SYNTHASE"/>
    <property type="match status" value="1"/>
</dbReference>
<dbReference type="SUPFAM" id="SSF55120">
    <property type="entry name" value="Pseudouridine synthase"/>
    <property type="match status" value="1"/>
</dbReference>
<dbReference type="GO" id="GO:0000455">
    <property type="term" value="P:enzyme-directed rRNA pseudouridine synthesis"/>
    <property type="evidence" value="ECO:0007669"/>
    <property type="project" value="TreeGrafter"/>
</dbReference>
<dbReference type="AlphaFoldDB" id="A0A927R545"/>
<evidence type="ECO:0000313" key="6">
    <source>
        <dbReference type="EMBL" id="MBE1556936.1"/>
    </source>
</evidence>
<dbReference type="PANTHER" id="PTHR21600:SF35">
    <property type="entry name" value="PSEUDOURIDINE SYNTHASE"/>
    <property type="match status" value="1"/>
</dbReference>
<comment type="similarity">
    <text evidence="2 4">Belongs to the pseudouridine synthase RluA family.</text>
</comment>
<comment type="catalytic activity">
    <reaction evidence="1 4">
        <text>a uridine in RNA = a pseudouridine in RNA</text>
        <dbReference type="Rhea" id="RHEA:48348"/>
        <dbReference type="Rhea" id="RHEA-COMP:12068"/>
        <dbReference type="Rhea" id="RHEA-COMP:12069"/>
        <dbReference type="ChEBI" id="CHEBI:65314"/>
        <dbReference type="ChEBI" id="CHEBI:65315"/>
    </reaction>
</comment>
<dbReference type="Pfam" id="PF00849">
    <property type="entry name" value="PseudoU_synth_2"/>
    <property type="match status" value="1"/>
</dbReference>
<evidence type="ECO:0000256" key="3">
    <source>
        <dbReference type="PIRSR" id="PIRSR606225-1"/>
    </source>
</evidence>
<dbReference type="Gene3D" id="3.30.2350.10">
    <property type="entry name" value="Pseudouridine synthase"/>
    <property type="match status" value="1"/>
</dbReference>
<evidence type="ECO:0000256" key="4">
    <source>
        <dbReference type="RuleBase" id="RU362028"/>
    </source>
</evidence>
<dbReference type="EMBL" id="JADBEL010000041">
    <property type="protein sequence ID" value="MBE1556936.1"/>
    <property type="molecule type" value="Genomic_DNA"/>
</dbReference>
<keyword evidence="4 6" id="KW-0413">Isomerase</keyword>
<dbReference type="InterPro" id="IPR006145">
    <property type="entry name" value="PsdUridine_synth_RsuA/RluA"/>
</dbReference>
<protein>
    <recommendedName>
        <fullName evidence="4">Pseudouridine synthase</fullName>
        <ecNumber evidence="4">5.4.99.-</ecNumber>
    </recommendedName>
</protein>
<dbReference type="InterPro" id="IPR020103">
    <property type="entry name" value="PsdUridine_synth_cat_dom_sf"/>
</dbReference>
<feature type="active site" evidence="3">
    <location>
        <position position="139"/>
    </location>
</feature>
<reference evidence="6" key="1">
    <citation type="submission" date="2020-10" db="EMBL/GenBank/DDBJ databases">
        <title>Genomic Encyclopedia of Type Strains, Phase IV (KMG-IV): sequencing the most valuable type-strain genomes for metagenomic binning, comparative biology and taxonomic classification.</title>
        <authorList>
            <person name="Goeker M."/>
        </authorList>
    </citation>
    <scope>NUCLEOTIDE SEQUENCE</scope>
    <source>
        <strain evidence="6">DSM 13886</strain>
    </source>
</reference>
<proteinExistence type="inferred from homology"/>
<comment type="function">
    <text evidence="4">Responsible for synthesis of pseudouridine from uracil.</text>
</comment>
<comment type="caution">
    <text evidence="6">The sequence shown here is derived from an EMBL/GenBank/DDBJ whole genome shotgun (WGS) entry which is preliminary data.</text>
</comment>
<dbReference type="EC" id="5.4.99.-" evidence="4"/>
<feature type="domain" description="Pseudouridine synthase RsuA/RluA-like" evidence="5">
    <location>
        <begin position="93"/>
        <end position="246"/>
    </location>
</feature>
<dbReference type="InterPro" id="IPR050188">
    <property type="entry name" value="RluA_PseudoU_synthase"/>
</dbReference>
<organism evidence="6 7">
    <name type="scientific">Sporosarcina limicola</name>
    <dbReference type="NCBI Taxonomy" id="34101"/>
    <lineage>
        <taxon>Bacteria</taxon>
        <taxon>Bacillati</taxon>
        <taxon>Bacillota</taxon>
        <taxon>Bacilli</taxon>
        <taxon>Bacillales</taxon>
        <taxon>Caryophanaceae</taxon>
        <taxon>Sporosarcina</taxon>
    </lineage>
</organism>
<evidence type="ECO:0000259" key="5">
    <source>
        <dbReference type="Pfam" id="PF00849"/>
    </source>
</evidence>
<name>A0A927R545_9BACL</name>
<dbReference type="Proteomes" id="UP000658225">
    <property type="component" value="Unassembled WGS sequence"/>
</dbReference>
<sequence length="308" mass="34537">MNGKDLRFRLVYPVDEDGLLLREFLHSKGISKRTLTATKYGGGSIEVNGIERTVRHPLCAGDVVVVVFPPEQPSAGLYPEDGKLTIIYEDEVLMMVDKPPGQSTIPSRDHPVGTVANSVAGKFAREKLPATVHIVTRLDRDTSGLICIAKNRHIHHLLSEQMIASGFYRQYLAFVEGQLASNQFIIEEPIGRKDGSIMERIVRKDGQYARTDVEVLGQFKKEGHYFTKIALVLHTGRTHQIRVHMQWAGHPVVGDDLYGSTHQLMGRQALHCAKISFTHPLTGEKLEFKSDVSQDMQALTYNEINRIE</sequence>
<evidence type="ECO:0000256" key="1">
    <source>
        <dbReference type="ARBA" id="ARBA00000073"/>
    </source>
</evidence>
<evidence type="ECO:0000313" key="7">
    <source>
        <dbReference type="Proteomes" id="UP000658225"/>
    </source>
</evidence>
<dbReference type="GO" id="GO:0009982">
    <property type="term" value="F:pseudouridine synthase activity"/>
    <property type="evidence" value="ECO:0007669"/>
    <property type="project" value="InterPro"/>
</dbReference>
<dbReference type="GO" id="GO:0003723">
    <property type="term" value="F:RNA binding"/>
    <property type="evidence" value="ECO:0007669"/>
    <property type="project" value="InterPro"/>
</dbReference>
<dbReference type="InterPro" id="IPR006225">
    <property type="entry name" value="PsdUridine_synth_RluC/D"/>
</dbReference>
<evidence type="ECO:0000256" key="2">
    <source>
        <dbReference type="ARBA" id="ARBA00010876"/>
    </source>
</evidence>
<accession>A0A927R545</accession>
<dbReference type="CDD" id="cd02869">
    <property type="entry name" value="PseudoU_synth_RluA_like"/>
    <property type="match status" value="1"/>
</dbReference>